<evidence type="ECO:0000313" key="1">
    <source>
        <dbReference type="EMBL" id="CAI9262821.1"/>
    </source>
</evidence>
<organism evidence="1 2">
    <name type="scientific">Lactuca saligna</name>
    <name type="common">Willowleaf lettuce</name>
    <dbReference type="NCBI Taxonomy" id="75948"/>
    <lineage>
        <taxon>Eukaryota</taxon>
        <taxon>Viridiplantae</taxon>
        <taxon>Streptophyta</taxon>
        <taxon>Embryophyta</taxon>
        <taxon>Tracheophyta</taxon>
        <taxon>Spermatophyta</taxon>
        <taxon>Magnoliopsida</taxon>
        <taxon>eudicotyledons</taxon>
        <taxon>Gunneridae</taxon>
        <taxon>Pentapetalae</taxon>
        <taxon>asterids</taxon>
        <taxon>campanulids</taxon>
        <taxon>Asterales</taxon>
        <taxon>Asteraceae</taxon>
        <taxon>Cichorioideae</taxon>
        <taxon>Cichorieae</taxon>
        <taxon>Lactucinae</taxon>
        <taxon>Lactuca</taxon>
    </lineage>
</organism>
<protein>
    <submittedName>
        <fullName evidence="1">Uncharacterized protein</fullName>
    </submittedName>
</protein>
<proteinExistence type="predicted"/>
<dbReference type="AlphaFoldDB" id="A0AA35UXT3"/>
<reference evidence="1" key="1">
    <citation type="submission" date="2023-04" db="EMBL/GenBank/DDBJ databases">
        <authorList>
            <person name="Vijverberg K."/>
            <person name="Xiong W."/>
            <person name="Schranz E."/>
        </authorList>
    </citation>
    <scope>NUCLEOTIDE SEQUENCE</scope>
</reference>
<accession>A0AA35UXT3</accession>
<evidence type="ECO:0000313" key="2">
    <source>
        <dbReference type="Proteomes" id="UP001177003"/>
    </source>
</evidence>
<sequence>MALLVSMISSHGVILTFEYVETLWEKYDFQQKDGVFLPLDRTSFLEPPLVKVGVYANTFDVPYRVPTTGFLNKGICSFDQLLLMIAFPLPTINFLKDSLLLLFQYLHTRPSSPRCLETYLALLTMLPPPIPSEVL</sequence>
<keyword evidence="2" id="KW-1185">Reference proteome</keyword>
<gene>
    <name evidence="1" type="ORF">LSALG_LOCUS3541</name>
</gene>
<dbReference type="EMBL" id="OX465086">
    <property type="protein sequence ID" value="CAI9262821.1"/>
    <property type="molecule type" value="Genomic_DNA"/>
</dbReference>
<dbReference type="Proteomes" id="UP001177003">
    <property type="component" value="Chromosome 0"/>
</dbReference>
<name>A0AA35UXT3_LACSI</name>